<sequence>MMRIKNCFSLPLLSLLTLTLSVPLGAQETAEDAWAKLAGRFAKRPEFAYVKNDPALPNVLIYGDSISIGYTQPLRAKMEGKANIYRLYHNGGNSTKLISMMEKMHKAMRDEQLEDPWTFEWDVIHFNVGLHDLTVTEEDKENGTHESRTSIDDYKKNLGDIVTYLKKLAPNAKLIFATTTPVPEGTFKPRRIAGDSEKYNAAALEVLSNTPEIAVNDLFSFTKKKHSEWWAAPGDVHYNEAGRNAQGDEVARFILSTLAGDQ</sequence>
<dbReference type="PANTHER" id="PTHR30383">
    <property type="entry name" value="THIOESTERASE 1/PROTEASE 1/LYSOPHOSPHOLIPASE L1"/>
    <property type="match status" value="1"/>
</dbReference>
<evidence type="ECO:0000313" key="4">
    <source>
        <dbReference type="Proteomes" id="UP001597297"/>
    </source>
</evidence>
<dbReference type="InterPro" id="IPR013830">
    <property type="entry name" value="SGNH_hydro"/>
</dbReference>
<evidence type="ECO:0000256" key="1">
    <source>
        <dbReference type="SAM" id="SignalP"/>
    </source>
</evidence>
<keyword evidence="4" id="KW-1185">Reference proteome</keyword>
<dbReference type="EMBL" id="JBHUJC010000012">
    <property type="protein sequence ID" value="MFD2275703.1"/>
    <property type="molecule type" value="Genomic_DNA"/>
</dbReference>
<dbReference type="RefSeq" id="WP_377094231.1">
    <property type="nucleotide sequence ID" value="NZ_JBHSJM010000001.1"/>
</dbReference>
<dbReference type="InterPro" id="IPR051532">
    <property type="entry name" value="Ester_Hydrolysis_Enzymes"/>
</dbReference>
<comment type="caution">
    <text evidence="3">The sequence shown here is derived from an EMBL/GenBank/DDBJ whole genome shotgun (WGS) entry which is preliminary data.</text>
</comment>
<keyword evidence="3" id="KW-0378">Hydrolase</keyword>
<protein>
    <submittedName>
        <fullName evidence="3">SGNH/GDSL hydrolase family protein</fullName>
    </submittedName>
</protein>
<dbReference type="Proteomes" id="UP001597297">
    <property type="component" value="Unassembled WGS sequence"/>
</dbReference>
<name>A0ABW5E357_9BACT</name>
<dbReference type="CDD" id="cd00229">
    <property type="entry name" value="SGNH_hydrolase"/>
    <property type="match status" value="1"/>
</dbReference>
<evidence type="ECO:0000313" key="3">
    <source>
        <dbReference type="EMBL" id="MFD2275703.1"/>
    </source>
</evidence>
<accession>A0ABW5E357</accession>
<dbReference type="PANTHER" id="PTHR30383:SF26">
    <property type="entry name" value="SGNH HYDROLASE-TYPE ESTERASE DOMAIN-CONTAINING PROTEIN"/>
    <property type="match status" value="1"/>
</dbReference>
<reference evidence="4" key="1">
    <citation type="journal article" date="2019" name="Int. J. Syst. Evol. Microbiol.">
        <title>The Global Catalogue of Microorganisms (GCM) 10K type strain sequencing project: providing services to taxonomists for standard genome sequencing and annotation.</title>
        <authorList>
            <consortium name="The Broad Institute Genomics Platform"/>
            <consortium name="The Broad Institute Genome Sequencing Center for Infectious Disease"/>
            <person name="Wu L."/>
            <person name="Ma J."/>
        </authorList>
    </citation>
    <scope>NUCLEOTIDE SEQUENCE [LARGE SCALE GENOMIC DNA]</scope>
    <source>
        <strain evidence="4">JCM 16545</strain>
    </source>
</reference>
<dbReference type="SUPFAM" id="SSF52266">
    <property type="entry name" value="SGNH hydrolase"/>
    <property type="match status" value="1"/>
</dbReference>
<feature type="chain" id="PRO_5045183033" evidence="1">
    <location>
        <begin position="27"/>
        <end position="262"/>
    </location>
</feature>
<keyword evidence="1" id="KW-0732">Signal</keyword>
<gene>
    <name evidence="3" type="ORF">ACFSQZ_04405</name>
</gene>
<evidence type="ECO:0000259" key="2">
    <source>
        <dbReference type="Pfam" id="PF13472"/>
    </source>
</evidence>
<dbReference type="InterPro" id="IPR036514">
    <property type="entry name" value="SGNH_hydro_sf"/>
</dbReference>
<organism evidence="3 4">
    <name type="scientific">Rubritalea spongiae</name>
    <dbReference type="NCBI Taxonomy" id="430797"/>
    <lineage>
        <taxon>Bacteria</taxon>
        <taxon>Pseudomonadati</taxon>
        <taxon>Verrucomicrobiota</taxon>
        <taxon>Verrucomicrobiia</taxon>
        <taxon>Verrucomicrobiales</taxon>
        <taxon>Rubritaleaceae</taxon>
        <taxon>Rubritalea</taxon>
    </lineage>
</organism>
<dbReference type="Gene3D" id="3.40.50.1110">
    <property type="entry name" value="SGNH hydrolase"/>
    <property type="match status" value="1"/>
</dbReference>
<proteinExistence type="predicted"/>
<dbReference type="GO" id="GO:0016787">
    <property type="term" value="F:hydrolase activity"/>
    <property type="evidence" value="ECO:0007669"/>
    <property type="project" value="UniProtKB-KW"/>
</dbReference>
<dbReference type="Pfam" id="PF13472">
    <property type="entry name" value="Lipase_GDSL_2"/>
    <property type="match status" value="1"/>
</dbReference>
<feature type="domain" description="SGNH hydrolase-type esterase" evidence="2">
    <location>
        <begin position="62"/>
        <end position="242"/>
    </location>
</feature>
<feature type="signal peptide" evidence="1">
    <location>
        <begin position="1"/>
        <end position="26"/>
    </location>
</feature>